<keyword evidence="26" id="KW-1185">Reference proteome</keyword>
<dbReference type="Gene3D" id="3.30.160.60">
    <property type="entry name" value="Classic Zinc Finger"/>
    <property type="match status" value="1"/>
</dbReference>
<evidence type="ECO:0000256" key="20">
    <source>
        <dbReference type="ARBA" id="ARBA00083988"/>
    </source>
</evidence>
<dbReference type="InParanoid" id="A0A667YPK3"/>
<keyword evidence="12" id="KW-0391">Immunity</keyword>
<protein>
    <recommendedName>
        <fullName evidence="16">E3 ubiquitin-protein ligase TRIM8</fullName>
        <ecNumber evidence="4">2.3.2.27</ecNumber>
    </recommendedName>
    <alternativeName>
        <fullName evidence="17">Glioblastoma-expressed RING finger protein</fullName>
    </alternativeName>
    <alternativeName>
        <fullName evidence="18">RING finger protein 27</fullName>
    </alternativeName>
    <alternativeName>
        <fullName evidence="20">RING-type E3 ubiquitin transferase TRIM8</fullName>
    </alternativeName>
    <alternativeName>
        <fullName evidence="19">Tripartite motif-containing protein 8</fullName>
    </alternativeName>
</protein>
<dbReference type="GeneTree" id="ENSGT00940000157919"/>
<dbReference type="SMART" id="SM00184">
    <property type="entry name" value="RING"/>
    <property type="match status" value="1"/>
</dbReference>
<evidence type="ECO:0000256" key="2">
    <source>
        <dbReference type="ARBA" id="ARBA00004906"/>
    </source>
</evidence>
<evidence type="ECO:0000256" key="12">
    <source>
        <dbReference type="ARBA" id="ARBA00022859"/>
    </source>
</evidence>
<feature type="domain" description="RING-type" evidence="24">
    <location>
        <begin position="16"/>
        <end position="57"/>
    </location>
</feature>
<dbReference type="InterPro" id="IPR013083">
    <property type="entry name" value="Znf_RING/FYVE/PHD"/>
</dbReference>
<evidence type="ECO:0000256" key="1">
    <source>
        <dbReference type="ARBA" id="ARBA00000900"/>
    </source>
</evidence>
<dbReference type="GO" id="GO:0061630">
    <property type="term" value="F:ubiquitin protein ligase activity"/>
    <property type="evidence" value="ECO:0007669"/>
    <property type="project" value="UniProtKB-EC"/>
</dbReference>
<dbReference type="GO" id="GO:0008270">
    <property type="term" value="F:zinc ion binding"/>
    <property type="evidence" value="ECO:0007669"/>
    <property type="project" value="UniProtKB-KW"/>
</dbReference>
<dbReference type="AlphaFoldDB" id="A0A667YPK3"/>
<evidence type="ECO:0000256" key="6">
    <source>
        <dbReference type="ARBA" id="ARBA00022679"/>
    </source>
</evidence>
<evidence type="ECO:0000256" key="23">
    <source>
        <dbReference type="SAM" id="MobiDB-lite"/>
    </source>
</evidence>
<reference evidence="25" key="3">
    <citation type="submission" date="2025-09" db="UniProtKB">
        <authorList>
            <consortium name="Ensembl"/>
        </authorList>
    </citation>
    <scope>IDENTIFICATION</scope>
</reference>
<evidence type="ECO:0000256" key="15">
    <source>
        <dbReference type="ARBA" id="ARBA00063059"/>
    </source>
</evidence>
<comment type="similarity">
    <text evidence="3">Belongs to the TRIM/RBCC family.</text>
</comment>
<dbReference type="PROSITE" id="PS50089">
    <property type="entry name" value="ZF_RING_2"/>
    <property type="match status" value="1"/>
</dbReference>
<keyword evidence="13 22" id="KW-0175">Coiled coil</keyword>
<dbReference type="Pfam" id="PF15227">
    <property type="entry name" value="zf-C3HC4_4"/>
    <property type="match status" value="1"/>
</dbReference>
<dbReference type="EC" id="2.3.2.27" evidence="4"/>
<evidence type="ECO:0000256" key="13">
    <source>
        <dbReference type="ARBA" id="ARBA00023054"/>
    </source>
</evidence>
<comment type="catalytic activity">
    <reaction evidence="1">
        <text>S-ubiquitinyl-[E2 ubiquitin-conjugating enzyme]-L-cysteine + [acceptor protein]-L-lysine = [E2 ubiquitin-conjugating enzyme]-L-cysteine + N(6)-ubiquitinyl-[acceptor protein]-L-lysine.</text>
        <dbReference type="EC" id="2.3.2.27"/>
    </reaction>
</comment>
<evidence type="ECO:0000259" key="24">
    <source>
        <dbReference type="PROSITE" id="PS50089"/>
    </source>
</evidence>
<keyword evidence="5" id="KW-0399">Innate immunity</keyword>
<dbReference type="GO" id="GO:0005634">
    <property type="term" value="C:nucleus"/>
    <property type="evidence" value="ECO:0007669"/>
    <property type="project" value="UniProtKB-ARBA"/>
</dbReference>
<dbReference type="Ensembl" id="ENSMMDT00005030553.1">
    <property type="protein sequence ID" value="ENSMMDP00005029857.1"/>
    <property type="gene ID" value="ENSMMDG00005014165.1"/>
</dbReference>
<dbReference type="PROSITE" id="PS00518">
    <property type="entry name" value="ZF_RING_1"/>
    <property type="match status" value="1"/>
</dbReference>
<evidence type="ECO:0000313" key="26">
    <source>
        <dbReference type="Proteomes" id="UP000472263"/>
    </source>
</evidence>
<dbReference type="GO" id="GO:0045087">
    <property type="term" value="P:innate immune response"/>
    <property type="evidence" value="ECO:0007669"/>
    <property type="project" value="UniProtKB-KW"/>
</dbReference>
<evidence type="ECO:0000256" key="22">
    <source>
        <dbReference type="SAM" id="Coils"/>
    </source>
</evidence>
<evidence type="ECO:0000256" key="14">
    <source>
        <dbReference type="ARBA" id="ARBA00055398"/>
    </source>
</evidence>
<evidence type="ECO:0000256" key="19">
    <source>
        <dbReference type="ARBA" id="ARBA00079717"/>
    </source>
</evidence>
<gene>
    <name evidence="25" type="primary">TRIM8</name>
</gene>
<reference evidence="25" key="1">
    <citation type="submission" date="2019-06" db="EMBL/GenBank/DDBJ databases">
        <authorList>
            <consortium name="Wellcome Sanger Institute Data Sharing"/>
        </authorList>
    </citation>
    <scope>NUCLEOTIDE SEQUENCE [LARGE SCALE GENOMIC DNA]</scope>
</reference>
<evidence type="ECO:0000256" key="9">
    <source>
        <dbReference type="ARBA" id="ARBA00022771"/>
    </source>
</evidence>
<evidence type="ECO:0000256" key="10">
    <source>
        <dbReference type="ARBA" id="ARBA00022786"/>
    </source>
</evidence>
<evidence type="ECO:0000313" key="25">
    <source>
        <dbReference type="Ensembl" id="ENSMMDP00005029857.1"/>
    </source>
</evidence>
<dbReference type="InterPro" id="IPR001841">
    <property type="entry name" value="Znf_RING"/>
</dbReference>
<feature type="compositionally biased region" description="Polar residues" evidence="23">
    <location>
        <begin position="387"/>
        <end position="398"/>
    </location>
</feature>
<evidence type="ECO:0000256" key="18">
    <source>
        <dbReference type="ARBA" id="ARBA00075537"/>
    </source>
</evidence>
<comment type="function">
    <text evidence="14">E3 ubiquitin-protein ligase that participates in multiple biological processes including cell survival, differentiation, apoptosis, and in particular, the innate immune response. Participates in the activation of interferon-gamma signaling by promoting proteasomal degradation of the repressor SOCS1. Plays a positive role in the TNFalpha and IL-1beta signaling pathways. Mechanistically, induces the 'Lys-63'-linked polyubiquitination of MAP3K7/TAK1 component leading to the activation of NF-kappa-B. Also modulates STAT3 activity through negative regulation of PIAS3, either by degradation of PIAS3 through the ubiquitin-proteasome pathway or exclusion of PIAS3 from the nucleus. Negatively regulates TLR3/4-mediated innate immune response by catalyzing 'Lys-6'- and 'Lys-33'-linked polyubiquitination of TICAM1 and thereby disrupting the TICAM1-TBK1 interaction.</text>
</comment>
<comment type="subunit">
    <text evidence="15">Homodimer. Interacts with SOCS1 (via) SH2 domain and SOCS box. Interacts with HSP90AB1; prevents nucleus translocation of phosphorylated STAT3 and HSP90AB1. Interacts with MAP3K7/TAK1. Interacts with PIAS3. Interacts with TICAM1. Interacts with TRIM15; this interaction prevents TRIM8 cytoplasmic translocation.</text>
</comment>
<accession>A0A667YPK3</accession>
<feature type="region of interest" description="Disordered" evidence="23">
    <location>
        <begin position="385"/>
        <end position="406"/>
    </location>
</feature>
<dbReference type="PANTHER" id="PTHR25465:SF19">
    <property type="entry name" value="E3 UBIQUITIN-PROTEIN LIGASE TRIM8"/>
    <property type="match status" value="1"/>
</dbReference>
<evidence type="ECO:0000256" key="7">
    <source>
        <dbReference type="ARBA" id="ARBA00022723"/>
    </source>
</evidence>
<dbReference type="SUPFAM" id="SSF57850">
    <property type="entry name" value="RING/U-box"/>
    <property type="match status" value="1"/>
</dbReference>
<dbReference type="Proteomes" id="UP000472263">
    <property type="component" value="Chromosome 21"/>
</dbReference>
<dbReference type="GO" id="GO:0044790">
    <property type="term" value="P:suppression of viral release by host"/>
    <property type="evidence" value="ECO:0007669"/>
    <property type="project" value="UniProtKB-ARBA"/>
</dbReference>
<evidence type="ECO:0000256" key="17">
    <source>
        <dbReference type="ARBA" id="ARBA00075511"/>
    </source>
</evidence>
<proteinExistence type="inferred from homology"/>
<dbReference type="Gene3D" id="3.30.40.10">
    <property type="entry name" value="Zinc/RING finger domain, C3HC4 (zinc finger)"/>
    <property type="match status" value="1"/>
</dbReference>
<organism evidence="25 26">
    <name type="scientific">Myripristis murdjan</name>
    <name type="common">pinecone soldierfish</name>
    <dbReference type="NCBI Taxonomy" id="586833"/>
    <lineage>
        <taxon>Eukaryota</taxon>
        <taxon>Metazoa</taxon>
        <taxon>Chordata</taxon>
        <taxon>Craniata</taxon>
        <taxon>Vertebrata</taxon>
        <taxon>Euteleostomi</taxon>
        <taxon>Actinopterygii</taxon>
        <taxon>Neopterygii</taxon>
        <taxon>Teleostei</taxon>
        <taxon>Neoteleostei</taxon>
        <taxon>Acanthomorphata</taxon>
        <taxon>Holocentriformes</taxon>
        <taxon>Holocentridae</taxon>
        <taxon>Myripristis</taxon>
    </lineage>
</organism>
<keyword evidence="6" id="KW-0808">Transferase</keyword>
<evidence type="ECO:0000256" key="8">
    <source>
        <dbReference type="ARBA" id="ARBA00022737"/>
    </source>
</evidence>
<keyword evidence="8" id="KW-0677">Repeat</keyword>
<evidence type="ECO:0000256" key="4">
    <source>
        <dbReference type="ARBA" id="ARBA00012483"/>
    </source>
</evidence>
<keyword evidence="11" id="KW-0862">Zinc</keyword>
<evidence type="ECO:0000256" key="3">
    <source>
        <dbReference type="ARBA" id="ARBA00008518"/>
    </source>
</evidence>
<keyword evidence="10" id="KW-0833">Ubl conjugation pathway</keyword>
<dbReference type="FunFam" id="3.30.40.10:FF:000290">
    <property type="entry name" value="probable E3 ubiquitin-protein ligase TRIM8"/>
    <property type="match status" value="1"/>
</dbReference>
<dbReference type="OrthoDB" id="1630758at2759"/>
<reference evidence="25" key="2">
    <citation type="submission" date="2025-08" db="UniProtKB">
        <authorList>
            <consortium name="Ensembl"/>
        </authorList>
    </citation>
    <scope>IDENTIFICATION</scope>
</reference>
<sequence length="508" mass="57264">MDADKWEGSLEKELLCPICLSVFTDPVQLPCRHNFCQGCISRAWAEDDAAVRCPQCRFSYRHKPALSSNLKLSNIVESFSSLSAEKASAALQCGLCRGPRLPAIIMCLHCKEPCCEAHMDTHLQLPSTDLGHLLVPVEDLKDWTCTQHRKFRVLHCEEEQTAVCPLCCITRCVGQRHTVCQVVQQHERVQAVLMRQQKSLDDHVHNIDDQLRNLETDKTLIQEAVSELKDRVKAQYERMHALLEEDLRNTMHILDSAHGTYQQRKSQQALQLKERRQEADDLRTSTQMFLRRTENIKSIQDTRPYRLLMNRSDFYLGADLPAHQAGQLNKVHFLSELSKRERDLRRMLEEPLSQAALFQTVPSCSCGPGCRAGTGSGIKRKLDVAFQESQPGTSTSQDAPPPASRRRRGLLANQSYYHSSSYYSSETVPALPGPSWVNSQAHESVGHPPGAMVTSLPLSNQAVQYNPQFGWMVPQLLPPNLVHWVAPQGSVPSHRTQLPTDQSVQGLQ</sequence>
<dbReference type="InterPro" id="IPR051051">
    <property type="entry name" value="E3_ubiq-ligase_TRIM/RNF"/>
</dbReference>
<name>A0A667YPK3_9TELE</name>
<comment type="pathway">
    <text evidence="2">Protein modification; protein ubiquitination.</text>
</comment>
<evidence type="ECO:0000256" key="21">
    <source>
        <dbReference type="PROSITE-ProRule" id="PRU00175"/>
    </source>
</evidence>
<dbReference type="InterPro" id="IPR017907">
    <property type="entry name" value="Znf_RING_CS"/>
</dbReference>
<keyword evidence="9 21" id="KW-0863">Zinc-finger</keyword>
<dbReference type="GO" id="GO:0005829">
    <property type="term" value="C:cytosol"/>
    <property type="evidence" value="ECO:0007669"/>
    <property type="project" value="UniProtKB-ARBA"/>
</dbReference>
<evidence type="ECO:0000256" key="5">
    <source>
        <dbReference type="ARBA" id="ARBA00022588"/>
    </source>
</evidence>
<keyword evidence="7" id="KW-0479">Metal-binding</keyword>
<feature type="coiled-coil region" evidence="22">
    <location>
        <begin position="211"/>
        <end position="245"/>
    </location>
</feature>
<evidence type="ECO:0000256" key="11">
    <source>
        <dbReference type="ARBA" id="ARBA00022833"/>
    </source>
</evidence>
<evidence type="ECO:0000256" key="16">
    <source>
        <dbReference type="ARBA" id="ARBA00074094"/>
    </source>
</evidence>
<dbReference type="PANTHER" id="PTHR25465">
    <property type="entry name" value="B-BOX DOMAIN CONTAINING"/>
    <property type="match status" value="1"/>
</dbReference>